<accession>A0A8H4P591</accession>
<feature type="compositionally biased region" description="Basic and acidic residues" evidence="1">
    <location>
        <begin position="390"/>
        <end position="404"/>
    </location>
</feature>
<name>A0A8H4P591_9HYPO</name>
<keyword evidence="3" id="KW-1185">Reference proteome</keyword>
<evidence type="ECO:0000256" key="1">
    <source>
        <dbReference type="SAM" id="MobiDB-lite"/>
    </source>
</evidence>
<comment type="caution">
    <text evidence="2">The sequence shown here is derived from an EMBL/GenBank/DDBJ whole genome shotgun (WGS) entry which is preliminary data.</text>
</comment>
<evidence type="ECO:0000313" key="3">
    <source>
        <dbReference type="Proteomes" id="UP000605986"/>
    </source>
</evidence>
<dbReference type="AlphaFoldDB" id="A0A8H4P591"/>
<dbReference type="Proteomes" id="UP000605986">
    <property type="component" value="Unassembled WGS sequence"/>
</dbReference>
<gene>
    <name evidence="2" type="ORF">F53441_1289</name>
</gene>
<dbReference type="EMBL" id="JAADJG010000050">
    <property type="protein sequence ID" value="KAF4456631.1"/>
    <property type="molecule type" value="Genomic_DNA"/>
</dbReference>
<organism evidence="2 3">
    <name type="scientific">Fusarium austroafricanum</name>
    <dbReference type="NCBI Taxonomy" id="2364996"/>
    <lineage>
        <taxon>Eukaryota</taxon>
        <taxon>Fungi</taxon>
        <taxon>Dikarya</taxon>
        <taxon>Ascomycota</taxon>
        <taxon>Pezizomycotina</taxon>
        <taxon>Sordariomycetes</taxon>
        <taxon>Hypocreomycetidae</taxon>
        <taxon>Hypocreales</taxon>
        <taxon>Nectriaceae</taxon>
        <taxon>Fusarium</taxon>
        <taxon>Fusarium concolor species complex</taxon>
    </lineage>
</organism>
<proteinExistence type="predicted"/>
<reference evidence="2" key="1">
    <citation type="submission" date="2020-01" db="EMBL/GenBank/DDBJ databases">
        <title>Identification and distribution of gene clusters putatively required for synthesis of sphingolipid metabolism inhibitors in phylogenetically diverse species of the filamentous fungus Fusarium.</title>
        <authorList>
            <person name="Kim H.-S."/>
            <person name="Busman M."/>
            <person name="Brown D.W."/>
            <person name="Divon H."/>
            <person name="Uhlig S."/>
            <person name="Proctor R.H."/>
        </authorList>
    </citation>
    <scope>NUCLEOTIDE SEQUENCE</scope>
    <source>
        <strain evidence="2">NRRL 53441</strain>
    </source>
</reference>
<evidence type="ECO:0000313" key="2">
    <source>
        <dbReference type="EMBL" id="KAF4456631.1"/>
    </source>
</evidence>
<sequence>MLASKNSQPTPPPLAHIIDSNLSKALWASWNFVELKLPFLPVGFSEWSEFRPIPKESKFPGDNIWGYMNSITQGCLRDHCEAKHWMLDLEVASYCDMLHETNLEISKLDHLKALHEQPLHNIINDVINVRHAVAAINSWKPTDNAHVGFLAQTLSSHLEHLAQTFGQLPSGPNDLRKPLDSGLQAMKECKNVYDVEKNPDHAIARGFVQKVIKENEGLRQSHEMAIEKINCEAQGIQDLALAVRNMTIDKRKLGDVHSLLSHLSSFENKISVLETVQSIMAKTYNYLVEGKQKARNSGPKETNGLIAVQDGYQKLISQLKCLLSERPLQYPTCHLSEEPPEQTDAPSGNEPDASNSSTDNDKSVTRTNEWSLGTRVVGGPDGLSKSTPLEGRKLSTPRHVDPIA</sequence>
<feature type="region of interest" description="Disordered" evidence="1">
    <location>
        <begin position="332"/>
        <end position="404"/>
    </location>
</feature>
<protein>
    <submittedName>
        <fullName evidence="2">Uncharacterized protein</fullName>
    </submittedName>
</protein>